<dbReference type="STRING" id="1802593.A2172_03865"/>
<keyword evidence="1" id="KW-0812">Transmembrane</keyword>
<keyword evidence="1" id="KW-0472">Membrane</keyword>
<dbReference type="InterPro" id="IPR003646">
    <property type="entry name" value="SH3-like_bac-type"/>
</dbReference>
<evidence type="ECO:0000259" key="2">
    <source>
        <dbReference type="Pfam" id="PF08239"/>
    </source>
</evidence>
<gene>
    <name evidence="3" type="ORF">A2172_03865</name>
</gene>
<protein>
    <recommendedName>
        <fullName evidence="2">SH3b domain-containing protein</fullName>
    </recommendedName>
</protein>
<feature type="transmembrane region" description="Helical" evidence="1">
    <location>
        <begin position="33"/>
        <end position="50"/>
    </location>
</feature>
<comment type="caution">
    <text evidence="3">The sequence shown here is derived from an EMBL/GenBank/DDBJ whole genome shotgun (WGS) entry which is preliminary data.</text>
</comment>
<evidence type="ECO:0000256" key="1">
    <source>
        <dbReference type="SAM" id="Phobius"/>
    </source>
</evidence>
<proteinExistence type="predicted"/>
<reference evidence="3 4" key="1">
    <citation type="journal article" date="2016" name="Nat. Commun.">
        <title>Thousands of microbial genomes shed light on interconnected biogeochemical processes in an aquifer system.</title>
        <authorList>
            <person name="Anantharaman K."/>
            <person name="Brown C.T."/>
            <person name="Hug L.A."/>
            <person name="Sharon I."/>
            <person name="Castelle C.J."/>
            <person name="Probst A.J."/>
            <person name="Thomas B.C."/>
            <person name="Singh A."/>
            <person name="Wilkins M.J."/>
            <person name="Karaoz U."/>
            <person name="Brodie E.L."/>
            <person name="Williams K.H."/>
            <person name="Hubbard S.S."/>
            <person name="Banfield J.F."/>
        </authorList>
    </citation>
    <scope>NUCLEOTIDE SEQUENCE [LARGE SCALE GENOMIC DNA]</scope>
</reference>
<accession>A0A1G1WAC2</accession>
<keyword evidence="1" id="KW-1133">Transmembrane helix</keyword>
<evidence type="ECO:0000313" key="3">
    <source>
        <dbReference type="EMBL" id="OGY24615.1"/>
    </source>
</evidence>
<feature type="transmembrane region" description="Helical" evidence="1">
    <location>
        <begin position="7"/>
        <end position="27"/>
    </location>
</feature>
<evidence type="ECO:0000313" key="4">
    <source>
        <dbReference type="Proteomes" id="UP000176631"/>
    </source>
</evidence>
<sequence length="200" mass="21817">MRGLEKFLFVYSIIAITALFITFGIFSPKPLNLVSLLLIAPSIFYFWIRLTSPESTGAVKWSLRFIITIVILSGLAIFGYYLRQIPAPKLADIAVSETSQPSSSPTETPISTKSATPRGASIVGFLTETPSPVPLQQFKGKTGVKLINVYKTATASAQKITTLDGTQIYLYLLKQGSWYKVALSGSESGWVSASQIQEVQ</sequence>
<dbReference type="Pfam" id="PF08239">
    <property type="entry name" value="SH3_3"/>
    <property type="match status" value="1"/>
</dbReference>
<dbReference type="EMBL" id="MHCP01000003">
    <property type="protein sequence ID" value="OGY24615.1"/>
    <property type="molecule type" value="Genomic_DNA"/>
</dbReference>
<feature type="transmembrane region" description="Helical" evidence="1">
    <location>
        <begin position="62"/>
        <end position="82"/>
    </location>
</feature>
<organism evidence="3 4">
    <name type="scientific">Candidatus Woykebacteria bacterium RBG_13_40_15</name>
    <dbReference type="NCBI Taxonomy" id="1802593"/>
    <lineage>
        <taxon>Bacteria</taxon>
        <taxon>Candidatus Woykeibacteriota</taxon>
    </lineage>
</organism>
<dbReference type="AlphaFoldDB" id="A0A1G1WAC2"/>
<dbReference type="Proteomes" id="UP000176631">
    <property type="component" value="Unassembled WGS sequence"/>
</dbReference>
<dbReference type="Gene3D" id="2.30.30.40">
    <property type="entry name" value="SH3 Domains"/>
    <property type="match status" value="1"/>
</dbReference>
<feature type="domain" description="SH3b" evidence="2">
    <location>
        <begin position="148"/>
        <end position="194"/>
    </location>
</feature>
<name>A0A1G1WAC2_9BACT</name>